<dbReference type="SUPFAM" id="SSF46997">
    <property type="entry name" value="Bacterial immunoglobulin/albumin-binding domains"/>
    <property type="match status" value="1"/>
</dbReference>
<dbReference type="RefSeq" id="WP_127796317.1">
    <property type="nucleotide sequence ID" value="NZ_ML136888.1"/>
</dbReference>
<dbReference type="InterPro" id="IPR009063">
    <property type="entry name" value="Ig/albumin-bd_sf"/>
</dbReference>
<organism evidence="2 3">
    <name type="scientific">Lactobacillus xujianguonis</name>
    <dbReference type="NCBI Taxonomy" id="2495899"/>
    <lineage>
        <taxon>Bacteria</taxon>
        <taxon>Bacillati</taxon>
        <taxon>Bacillota</taxon>
        <taxon>Bacilli</taxon>
        <taxon>Lactobacillales</taxon>
        <taxon>Lactobacillaceae</taxon>
        <taxon>Lactobacillus</taxon>
    </lineage>
</organism>
<keyword evidence="1" id="KW-0732">Signal</keyword>
<dbReference type="EMBL" id="RXIA01000020">
    <property type="protein sequence ID" value="RVU70398.1"/>
    <property type="molecule type" value="Genomic_DNA"/>
</dbReference>
<protein>
    <recommendedName>
        <fullName evidence="4">Surface layer protein A domain-containing protein</fullName>
    </recommendedName>
</protein>
<evidence type="ECO:0000313" key="3">
    <source>
        <dbReference type="Proteomes" id="UP000288291"/>
    </source>
</evidence>
<reference evidence="2 3" key="1">
    <citation type="submission" date="2018-12" db="EMBL/GenBank/DDBJ databases">
        <authorList>
            <person name="Meng J."/>
        </authorList>
    </citation>
    <scope>NUCLEOTIDE SEQUENCE [LARGE SCALE GENOMIC DNA]</scope>
    <source>
        <strain evidence="2 3">HT111-2</strain>
    </source>
</reference>
<evidence type="ECO:0000313" key="2">
    <source>
        <dbReference type="EMBL" id="RVU70398.1"/>
    </source>
</evidence>
<accession>A0A437STY9</accession>
<proteinExistence type="predicted"/>
<dbReference type="Gene3D" id="1.20.5.420">
    <property type="entry name" value="Immunoglobulin FC, subunit C"/>
    <property type="match status" value="1"/>
</dbReference>
<gene>
    <name evidence="2" type="ORF">EJK17_07740</name>
</gene>
<evidence type="ECO:0000256" key="1">
    <source>
        <dbReference type="SAM" id="SignalP"/>
    </source>
</evidence>
<comment type="caution">
    <text evidence="2">The sequence shown here is derived from an EMBL/GenBank/DDBJ whole genome shotgun (WGS) entry which is preliminary data.</text>
</comment>
<sequence>MKKFNQKLALVTLSLALAMPGLSSVLIPTPVSAVTKAKKQAKVTVKSKTPIYNFAGQKISPKGYHWPKNAKIAVNGAFYLWNEKQNKVKLYYHLTNRRQKMVKAGKSKKVNLGDAFVKTSNVKISRKLKAQNSALTAENNHKIAASESDLITLNELIKNSAQIKKSKRYQQASAEERYNYREAINDAKKALKHDTLSAARVQYLIWQANIAIKAF</sequence>
<feature type="signal peptide" evidence="1">
    <location>
        <begin position="1"/>
        <end position="33"/>
    </location>
</feature>
<name>A0A437STY9_9LACO</name>
<dbReference type="AlphaFoldDB" id="A0A437STY9"/>
<evidence type="ECO:0008006" key="4">
    <source>
        <dbReference type="Google" id="ProtNLM"/>
    </source>
</evidence>
<dbReference type="Proteomes" id="UP000288291">
    <property type="component" value="Unassembled WGS sequence"/>
</dbReference>
<keyword evidence="3" id="KW-1185">Reference proteome</keyword>
<feature type="chain" id="PRO_5019217322" description="Surface layer protein A domain-containing protein" evidence="1">
    <location>
        <begin position="34"/>
        <end position="215"/>
    </location>
</feature>